<proteinExistence type="predicted"/>
<protein>
    <submittedName>
        <fullName evidence="2">3-hydroxyacyl-CoA dehydrogenase</fullName>
    </submittedName>
</protein>
<accession>A0A431TYT1</accession>
<dbReference type="GO" id="GO:0016616">
    <property type="term" value="F:oxidoreductase activity, acting on the CH-OH group of donors, NAD or NADP as acceptor"/>
    <property type="evidence" value="ECO:0007669"/>
    <property type="project" value="InterPro"/>
</dbReference>
<evidence type="ECO:0000313" key="2">
    <source>
        <dbReference type="EMBL" id="RTQ47465.1"/>
    </source>
</evidence>
<dbReference type="GO" id="GO:0006631">
    <property type="term" value="P:fatty acid metabolic process"/>
    <property type="evidence" value="ECO:0007669"/>
    <property type="project" value="InterPro"/>
</dbReference>
<comment type="caution">
    <text evidence="2">The sequence shown here is derived from an EMBL/GenBank/DDBJ whole genome shotgun (WGS) entry which is preliminary data.</text>
</comment>
<gene>
    <name evidence="2" type="ORF">EJV47_18755</name>
</gene>
<name>A0A431TYT1_9BACT</name>
<reference evidence="2 3" key="1">
    <citation type="submission" date="2018-12" db="EMBL/GenBank/DDBJ databases">
        <title>Hymenobacter gummosus sp. nov., isolated from a spring.</title>
        <authorList>
            <person name="Nie L."/>
        </authorList>
    </citation>
    <scope>NUCLEOTIDE SEQUENCE [LARGE SCALE GENOMIC DNA]</scope>
    <source>
        <strain evidence="2 3">KCTC 52166</strain>
    </source>
</reference>
<evidence type="ECO:0000313" key="3">
    <source>
        <dbReference type="Proteomes" id="UP000282184"/>
    </source>
</evidence>
<dbReference type="InterPro" id="IPR006108">
    <property type="entry name" value="3HC_DH_C"/>
</dbReference>
<dbReference type="Proteomes" id="UP000282184">
    <property type="component" value="Unassembled WGS sequence"/>
</dbReference>
<dbReference type="OrthoDB" id="2986269at2"/>
<dbReference type="InterPro" id="IPR013328">
    <property type="entry name" value="6PGD_dom2"/>
</dbReference>
<dbReference type="SUPFAM" id="SSF48179">
    <property type="entry name" value="6-phosphogluconate dehydrogenase C-terminal domain-like"/>
    <property type="match status" value="1"/>
</dbReference>
<feature type="domain" description="3-hydroxyacyl-CoA dehydrogenase C-terminal" evidence="1">
    <location>
        <begin position="143"/>
        <end position="224"/>
    </location>
</feature>
<dbReference type="Pfam" id="PF00725">
    <property type="entry name" value="3HCDH"/>
    <property type="match status" value="1"/>
</dbReference>
<dbReference type="AlphaFoldDB" id="A0A431TYT1"/>
<dbReference type="EMBL" id="RXOF01000012">
    <property type="protein sequence ID" value="RTQ47465.1"/>
    <property type="molecule type" value="Genomic_DNA"/>
</dbReference>
<keyword evidence="3" id="KW-1185">Reference proteome</keyword>
<organism evidence="2 3">
    <name type="scientific">Hymenobacter gummosus</name>
    <dbReference type="NCBI Taxonomy" id="1776032"/>
    <lineage>
        <taxon>Bacteria</taxon>
        <taxon>Pseudomonadati</taxon>
        <taxon>Bacteroidota</taxon>
        <taxon>Cytophagia</taxon>
        <taxon>Cytophagales</taxon>
        <taxon>Hymenobacteraceae</taxon>
        <taxon>Hymenobacter</taxon>
    </lineage>
</organism>
<sequence length="230" mass="24707">MHLLILDGHHLEAEFRQKFGPTHQYSFVPAGPGRLVDELEEAMPLLDEALPTVDVVFDFGNYGPLYEEKEGLVAFVEASTESLAGRFGADKPAYPVFGFCGLPTLLNRPQLEVSLYDEADAAQLADCCARLGTACGRVADRVGLFTPRLLALGVNEACAALQEGIVGAAEAAQLLPVAAISPFEQADAVGLGRIYDVLSALWDDTHDARYQASPLLKRMALRGEAFGSAR</sequence>
<dbReference type="RefSeq" id="WP_126694718.1">
    <property type="nucleotide sequence ID" value="NZ_RXOF01000012.1"/>
</dbReference>
<dbReference type="Gene3D" id="1.10.1040.10">
    <property type="entry name" value="N-(1-d-carboxylethyl)-l-norvaline Dehydrogenase, domain 2"/>
    <property type="match status" value="1"/>
</dbReference>
<evidence type="ECO:0000259" key="1">
    <source>
        <dbReference type="Pfam" id="PF00725"/>
    </source>
</evidence>
<dbReference type="InterPro" id="IPR008927">
    <property type="entry name" value="6-PGluconate_DH-like_C_sf"/>
</dbReference>